<organism evidence="3 4">
    <name type="scientific">Sclerotinia sclerotiorum (strain ATCC 18683 / 1980 / Ss-1)</name>
    <name type="common">White mold</name>
    <name type="synonym">Whetzelinia sclerotiorum</name>
    <dbReference type="NCBI Taxonomy" id="665079"/>
    <lineage>
        <taxon>Eukaryota</taxon>
        <taxon>Fungi</taxon>
        <taxon>Dikarya</taxon>
        <taxon>Ascomycota</taxon>
        <taxon>Pezizomycotina</taxon>
        <taxon>Leotiomycetes</taxon>
        <taxon>Helotiales</taxon>
        <taxon>Sclerotiniaceae</taxon>
        <taxon>Sclerotinia</taxon>
    </lineage>
</organism>
<accession>A0A1D9PRJ5</accession>
<feature type="domain" description="DUF6590" evidence="2">
    <location>
        <begin position="9"/>
        <end position="93"/>
    </location>
</feature>
<evidence type="ECO:0000313" key="4">
    <source>
        <dbReference type="Proteomes" id="UP000177798"/>
    </source>
</evidence>
<feature type="compositionally biased region" description="Polar residues" evidence="1">
    <location>
        <begin position="1064"/>
        <end position="1081"/>
    </location>
</feature>
<reference evidence="4" key="1">
    <citation type="journal article" date="2017" name="Genome Biol. Evol.">
        <title>The complete genome sequence of the phytopathogenic fungus Sclerotinia sclerotiorum reveals insights into the genome architecture of broad host range pathogens.</title>
        <authorList>
            <person name="Derbyshire M."/>
            <person name="Denton-Giles M."/>
            <person name="Hegedus D."/>
            <person name="Seifbarghy S."/>
            <person name="Rollins J."/>
            <person name="van Kan J."/>
            <person name="Seidl M.F."/>
            <person name="Faino L."/>
            <person name="Mbengue M."/>
            <person name="Navaud O."/>
            <person name="Raffaele S."/>
            <person name="Hammond-Kosack K."/>
            <person name="Heard S."/>
            <person name="Oliver R."/>
        </authorList>
    </citation>
    <scope>NUCLEOTIDE SEQUENCE [LARGE SCALE GENOMIC DNA]</scope>
    <source>
        <strain evidence="4">ATCC 18683 / 1980 / Ss-1</strain>
    </source>
</reference>
<dbReference type="EMBL" id="CP017814">
    <property type="protein sequence ID" value="APA05260.1"/>
    <property type="molecule type" value="Genomic_DNA"/>
</dbReference>
<evidence type="ECO:0000259" key="2">
    <source>
        <dbReference type="Pfam" id="PF20233"/>
    </source>
</evidence>
<dbReference type="VEuPathDB" id="FungiDB:sscle_01g000300"/>
<proteinExistence type="predicted"/>
<protein>
    <recommendedName>
        <fullName evidence="2">DUF6590 domain-containing protein</fullName>
    </recommendedName>
</protein>
<feature type="compositionally biased region" description="Polar residues" evidence="1">
    <location>
        <begin position="993"/>
        <end position="1002"/>
    </location>
</feature>
<dbReference type="Pfam" id="PF20233">
    <property type="entry name" value="DUF6590"/>
    <property type="match status" value="1"/>
</dbReference>
<dbReference type="OrthoDB" id="1577640at2759"/>
<dbReference type="AlphaFoldDB" id="A0A1D9PRJ5"/>
<name>A0A1D9PRJ5_SCLS1</name>
<sequence length="1110" mass="123205">MLSKAGLSPISTYSGEGTKGKGVDGKQHAIIYSNQPTIIEGEKENGLNKRAIRVIPDGPRGVLDTMSGLNYAELHKVQHHERVLFMGRLAKESEFDVAAESGVFGIPSSLGMPPPSSAASSNSDRDIHFLSNYCSQDQAAESIGSSLPSTLPYPMDIPKRGSAEFNGLVDAPFDVAKSLADLLCSDEDFRSLFREATSNDSPTDSMFVGIIQQITLKFSENLRAEGTTSGIIRAAGYIKDFSLVVALLSHDMLEPTQKLPAFLATRKAQIEYLEQKDRMFEIDLDTLESLSTPEFINTHESDDIGEIIKKTASWKLLLEDIKPLLNYIPVKRVLFSIWPFNIPRDTQHCISYVVRWEISRYISRNFPDDQSIRDILTLTADTSGTIAQSCREYLQSTFQEIGLYVLGAVEARLCNNSYNTGKSELIMVGLSIRNDIITLDLSYDDMNDKSVLDVSITASYSVHEKATLAISWLCAALREPSNDSTYYLSVSVQASEKTLAEGSNYNMKSHPRDRFTVTPRDLYTTLDGTECWHTLFPRMVVAQGFPVSKRSQGRGLDISFADMALVAGCLSLVMCDGGLAPNGLNSVLIPVEELLEDDAIQWHYCQKTAKCSKSRSSTFEIVEETGKWHKELNPGRLINRRCFLRWVPEASIVVGTKRYPGKEMNWSTAERIPDSRQIASYAFTMGTSGLDFATGKVSFSLTTSSMPSSIISKTEKDIHEILTDGENDTVLMYDSEKEIAWYLPQSCVVLFLVRARITNHHWEVFKGNKITHLELAEPGSGGSAANEALKANLNLHLKKQNSQPAEQYREETVGSLIKAIWQALDDIGMGLRSAQREFSKAKEGPPKYIYGVEYRDTVDMRKDKDIKRVAISRPWAHLTKDYPTAIFCSNLEHPIVPVRPERICRSWKLVPSGKNHLHEFDKKSAVRHVQILRKTDKLQPNNGVLSLVAKYPNGSFIFNKGKLSKCCPEIVPSLVVGGSQISGLNGQDRRTKMNSTPDSSARSARYENCDSQCPAMIDSGDRHSTNDLCSIFDGQSNGSSSPSFCSTFSNGILSSNIQNRSSMISTETNEGPKSQGTSNPLNCHRSVSRKEGNPNPRNQCDTIEQELGTR</sequence>
<feature type="region of interest" description="Disordered" evidence="1">
    <location>
        <begin position="1064"/>
        <end position="1110"/>
    </location>
</feature>
<evidence type="ECO:0000313" key="3">
    <source>
        <dbReference type="EMBL" id="APA05260.1"/>
    </source>
</evidence>
<dbReference type="InterPro" id="IPR046497">
    <property type="entry name" value="DUF6590"/>
</dbReference>
<feature type="region of interest" description="Disordered" evidence="1">
    <location>
        <begin position="981"/>
        <end position="1005"/>
    </location>
</feature>
<gene>
    <name evidence="3" type="ORF">sscle_01g000300</name>
</gene>
<dbReference type="Proteomes" id="UP000177798">
    <property type="component" value="Chromosome 1"/>
</dbReference>
<evidence type="ECO:0000256" key="1">
    <source>
        <dbReference type="SAM" id="MobiDB-lite"/>
    </source>
</evidence>